<keyword evidence="1" id="KW-0472">Membrane</keyword>
<protein>
    <recommendedName>
        <fullName evidence="3">Capsule biosynthesis protein</fullName>
    </recommendedName>
</protein>
<dbReference type="Pfam" id="PF19883">
    <property type="entry name" value="DUF6356"/>
    <property type="match status" value="1"/>
</dbReference>
<reference evidence="2" key="1">
    <citation type="submission" date="2024-03" db="EMBL/GenBank/DDBJ databases">
        <title>Eukaryotic viruses encode the ribosomal protein eL40.</title>
        <authorList>
            <person name="Thomy J."/>
            <person name="Schvarcz C.R."/>
            <person name="McBeain K.A."/>
            <person name="Edwards K.F."/>
            <person name="Steward G.F."/>
        </authorList>
    </citation>
    <scope>NUCLEOTIDE SEQUENCE</scope>
    <source>
        <strain evidence="2">FloV-SA2</strain>
    </source>
</reference>
<accession>A0AB39JAY4</accession>
<dbReference type="EMBL" id="PP542043">
    <property type="protein sequence ID" value="XDO01830.1"/>
    <property type="molecule type" value="Genomic_DNA"/>
</dbReference>
<sequence>MKGHLSKVCMNYCDHFKLSFGFGCKLFIGSIAAFIHALIPDMFTDSTSNLVKDIQLTMSKSGCH</sequence>
<gene>
    <name evidence="2" type="ORF">FloV-SA2_00004</name>
</gene>
<keyword evidence="1" id="KW-0812">Transmembrane</keyword>
<organism evidence="2">
    <name type="scientific">Florenciella sp. virus SA2</name>
    <dbReference type="NCBI Taxonomy" id="3240092"/>
    <lineage>
        <taxon>Viruses</taxon>
    </lineage>
</organism>
<dbReference type="InterPro" id="IPR045936">
    <property type="entry name" value="DUF6356"/>
</dbReference>
<feature type="transmembrane region" description="Helical" evidence="1">
    <location>
        <begin position="20"/>
        <end position="39"/>
    </location>
</feature>
<evidence type="ECO:0008006" key="3">
    <source>
        <dbReference type="Google" id="ProtNLM"/>
    </source>
</evidence>
<name>A0AB39JAY4_9VIRU</name>
<evidence type="ECO:0000256" key="1">
    <source>
        <dbReference type="SAM" id="Phobius"/>
    </source>
</evidence>
<proteinExistence type="predicted"/>
<keyword evidence="1" id="KW-1133">Transmembrane helix</keyword>
<evidence type="ECO:0000313" key="2">
    <source>
        <dbReference type="EMBL" id="XDO01830.1"/>
    </source>
</evidence>